<protein>
    <recommendedName>
        <fullName evidence="2">Anti-sigma factor antagonist</fullName>
    </recommendedName>
</protein>
<dbReference type="SUPFAM" id="SSF52091">
    <property type="entry name" value="SpoIIaa-like"/>
    <property type="match status" value="1"/>
</dbReference>
<dbReference type="AlphaFoldDB" id="A0A926HLS4"/>
<organism evidence="4 5">
    <name type="scientific">Gehongia tenuis</name>
    <dbReference type="NCBI Taxonomy" id="2763655"/>
    <lineage>
        <taxon>Bacteria</taxon>
        <taxon>Bacillati</taxon>
        <taxon>Bacillota</taxon>
        <taxon>Clostridia</taxon>
        <taxon>Christensenellales</taxon>
        <taxon>Christensenellaceae</taxon>
        <taxon>Gehongia</taxon>
    </lineage>
</organism>
<comment type="similarity">
    <text evidence="1 2">Belongs to the anti-sigma-factor antagonist family.</text>
</comment>
<dbReference type="InterPro" id="IPR002645">
    <property type="entry name" value="STAS_dom"/>
</dbReference>
<dbReference type="Pfam" id="PF01740">
    <property type="entry name" value="STAS"/>
    <property type="match status" value="1"/>
</dbReference>
<comment type="caution">
    <text evidence="4">The sequence shown here is derived from an EMBL/GenBank/DDBJ whole genome shotgun (WGS) entry which is preliminary data.</text>
</comment>
<dbReference type="Gene3D" id="3.30.750.24">
    <property type="entry name" value="STAS domain"/>
    <property type="match status" value="1"/>
</dbReference>
<dbReference type="Proteomes" id="UP000623172">
    <property type="component" value="Unassembled WGS sequence"/>
</dbReference>
<dbReference type="InterPro" id="IPR003658">
    <property type="entry name" value="Anti-sigma_ant"/>
</dbReference>
<evidence type="ECO:0000256" key="2">
    <source>
        <dbReference type="RuleBase" id="RU003749"/>
    </source>
</evidence>
<dbReference type="CDD" id="cd07043">
    <property type="entry name" value="STAS_anti-anti-sigma_factors"/>
    <property type="match status" value="1"/>
</dbReference>
<name>A0A926HLS4_9FIRM</name>
<evidence type="ECO:0000313" key="4">
    <source>
        <dbReference type="EMBL" id="MBC8532397.1"/>
    </source>
</evidence>
<keyword evidence="5" id="KW-1185">Reference proteome</keyword>
<evidence type="ECO:0000313" key="5">
    <source>
        <dbReference type="Proteomes" id="UP000623172"/>
    </source>
</evidence>
<reference evidence="4" key="1">
    <citation type="submission" date="2020-08" db="EMBL/GenBank/DDBJ databases">
        <title>Genome public.</title>
        <authorList>
            <person name="Liu C."/>
            <person name="Sun Q."/>
        </authorList>
    </citation>
    <scope>NUCLEOTIDE SEQUENCE</scope>
    <source>
        <strain evidence="4">NSJ-53</strain>
    </source>
</reference>
<proteinExistence type="inferred from homology"/>
<sequence length="101" mass="11297">MQVEPISNHEEVVVVLEGELDHHSAVTVKEELDELIMNPEVRRLVLDMAGVHFMDSSGIGVVLGRYRTLKKRGGSVGVKNVSDRVDHIFKMSGLYQVVEKL</sequence>
<dbReference type="GO" id="GO:0043856">
    <property type="term" value="F:anti-sigma factor antagonist activity"/>
    <property type="evidence" value="ECO:0007669"/>
    <property type="project" value="InterPro"/>
</dbReference>
<dbReference type="RefSeq" id="WP_249317519.1">
    <property type="nucleotide sequence ID" value="NZ_JACRSR010000007.1"/>
</dbReference>
<dbReference type="PANTHER" id="PTHR33495">
    <property type="entry name" value="ANTI-SIGMA FACTOR ANTAGONIST TM_1081-RELATED-RELATED"/>
    <property type="match status" value="1"/>
</dbReference>
<dbReference type="NCBIfam" id="TIGR00377">
    <property type="entry name" value="ant_ant_sig"/>
    <property type="match status" value="1"/>
</dbReference>
<dbReference type="PANTHER" id="PTHR33495:SF2">
    <property type="entry name" value="ANTI-SIGMA FACTOR ANTAGONIST TM_1081-RELATED"/>
    <property type="match status" value="1"/>
</dbReference>
<accession>A0A926HLS4</accession>
<dbReference type="PROSITE" id="PS50801">
    <property type="entry name" value="STAS"/>
    <property type="match status" value="1"/>
</dbReference>
<dbReference type="InterPro" id="IPR036513">
    <property type="entry name" value="STAS_dom_sf"/>
</dbReference>
<feature type="domain" description="STAS" evidence="3">
    <location>
        <begin position="12"/>
        <end position="101"/>
    </location>
</feature>
<evidence type="ECO:0000259" key="3">
    <source>
        <dbReference type="PROSITE" id="PS50801"/>
    </source>
</evidence>
<evidence type="ECO:0000256" key="1">
    <source>
        <dbReference type="ARBA" id="ARBA00009013"/>
    </source>
</evidence>
<gene>
    <name evidence="4" type="ORF">H8696_11155</name>
</gene>
<dbReference type="EMBL" id="JACRSR010000007">
    <property type="protein sequence ID" value="MBC8532397.1"/>
    <property type="molecule type" value="Genomic_DNA"/>
</dbReference>